<dbReference type="SUPFAM" id="SSF52833">
    <property type="entry name" value="Thioredoxin-like"/>
    <property type="match status" value="1"/>
</dbReference>
<dbReference type="EMBL" id="CP012199">
    <property type="protein sequence ID" value="AMG74131.1"/>
    <property type="molecule type" value="Genomic_DNA"/>
</dbReference>
<evidence type="ECO:0000313" key="2">
    <source>
        <dbReference type="EMBL" id="AMG74131.1"/>
    </source>
</evidence>
<protein>
    <submittedName>
        <fullName evidence="2">Thioredoxin-like protein</fullName>
    </submittedName>
</protein>
<feature type="region of interest" description="Disordered" evidence="1">
    <location>
        <begin position="276"/>
        <end position="312"/>
    </location>
</feature>
<evidence type="ECO:0000256" key="1">
    <source>
        <dbReference type="SAM" id="MobiDB-lite"/>
    </source>
</evidence>
<dbReference type="Proteomes" id="UP000058599">
    <property type="component" value="Chromosome"/>
</dbReference>
<dbReference type="CDD" id="cd02947">
    <property type="entry name" value="TRX_family"/>
    <property type="match status" value="1"/>
</dbReference>
<dbReference type="Pfam" id="PF13728">
    <property type="entry name" value="TraF"/>
    <property type="match status" value="1"/>
</dbReference>
<evidence type="ECO:0000313" key="3">
    <source>
        <dbReference type="Proteomes" id="UP000058599"/>
    </source>
</evidence>
<accession>A0AA86GL43</accession>
<dbReference type="AlphaFoldDB" id="A0AA86GL43"/>
<keyword evidence="3" id="KW-1185">Reference proteome</keyword>
<proteinExistence type="predicted"/>
<dbReference type="InterPro" id="IPR039555">
    <property type="entry name" value="TraF/TrbB"/>
</dbReference>
<dbReference type="KEGG" id="sgi:SGRAN_1752"/>
<reference evidence="2 3" key="1">
    <citation type="journal article" date="2016" name="BMC Genomics">
        <title>Genomic analysis of the nitrate-respiring Sphingopyxis granuli (formerly Sphingomonas macrogoltabida) strain TFA.</title>
        <authorList>
            <person name="Garcia-Romero I."/>
            <person name="Perez-Pulido A.J."/>
            <person name="Gonzalez-Flores Y.E."/>
            <person name="Reyes-Ramirez F."/>
            <person name="Santero E."/>
            <person name="Floriano B."/>
        </authorList>
    </citation>
    <scope>NUCLEOTIDE SEQUENCE [LARGE SCALE GENOMIC DNA]</scope>
    <source>
        <strain evidence="2 3">TFA</strain>
    </source>
</reference>
<organism evidence="2 3">
    <name type="scientific">Sphingopyxis granuli</name>
    <dbReference type="NCBI Taxonomy" id="267128"/>
    <lineage>
        <taxon>Bacteria</taxon>
        <taxon>Pseudomonadati</taxon>
        <taxon>Pseudomonadota</taxon>
        <taxon>Alphaproteobacteria</taxon>
        <taxon>Sphingomonadales</taxon>
        <taxon>Sphingomonadaceae</taxon>
        <taxon>Sphingopyxis</taxon>
    </lineage>
</organism>
<name>A0AA86GL43_9SPHN</name>
<gene>
    <name evidence="2" type="ORF">SGRAN_1752</name>
</gene>
<dbReference type="Gene3D" id="3.40.30.10">
    <property type="entry name" value="Glutaredoxin"/>
    <property type="match status" value="1"/>
</dbReference>
<sequence length="312" mass="34824">MTNAMRSVPRRVVPHDSASRAQLLRGCLSILLVALPIEASAQSVPQEKQGYWWYEAPKAAAEKSSDPDALLKPAIPPMAELATWTPPRIRKLIEQQRDFAATVLTVDAVADFWRLQDFARRKARAFAGVTQIAMLQHPELNAKSANPMVGDARAELSAFKDAKRRHYLRSHAAEFALVMFSRTTCGYCRVQWPVIQRFQEEMGWQVTLLDLDNRPELAQRYGVEVTPTTMVIRRGSQQRMIIASGVESYPSLAQTAYQAVRLLRGDIRPEQFLTGPGEDDGFFDALANGPLSPTDPRVRRGDLVPASGRAEP</sequence>
<dbReference type="InterPro" id="IPR036249">
    <property type="entry name" value="Thioredoxin-like_sf"/>
</dbReference>